<name>A0ABY7K370_9ACTN</name>
<evidence type="ECO:0000313" key="2">
    <source>
        <dbReference type="Proteomes" id="UP001164693"/>
    </source>
</evidence>
<accession>A0ABY7K370</accession>
<dbReference type="RefSeq" id="WP_269444896.1">
    <property type="nucleotide sequence ID" value="NZ_CP097463.1"/>
</dbReference>
<protein>
    <submittedName>
        <fullName evidence="1">Uncharacterized protein</fullName>
    </submittedName>
</protein>
<sequence length="87" mass="9667">MAAARDYEELHRLVDRLSPEQVQRLRVFAEADPELHELLAGAPSDQSADAPGARQRLLALAGIWRTGPSDAAVRHDELIRERLARSS</sequence>
<gene>
    <name evidence="1" type="ORF">M6B22_06175</name>
</gene>
<evidence type="ECO:0000313" key="1">
    <source>
        <dbReference type="EMBL" id="WAX58348.1"/>
    </source>
</evidence>
<reference evidence="1" key="1">
    <citation type="submission" date="2022-05" db="EMBL/GenBank/DDBJ databases">
        <title>Jatrophihabitans sp. SB3-54 whole genome sequence.</title>
        <authorList>
            <person name="Suh M.K."/>
            <person name="Eom M.K."/>
            <person name="Kim J.S."/>
            <person name="Kim H.S."/>
            <person name="Do H.E."/>
            <person name="Shin Y.K."/>
            <person name="Lee J.-S."/>
        </authorList>
    </citation>
    <scope>NUCLEOTIDE SEQUENCE</scope>
    <source>
        <strain evidence="1">SB3-54</strain>
    </source>
</reference>
<keyword evidence="2" id="KW-1185">Reference proteome</keyword>
<dbReference type="Proteomes" id="UP001164693">
    <property type="component" value="Chromosome"/>
</dbReference>
<proteinExistence type="predicted"/>
<organism evidence="1 2">
    <name type="scientific">Jatrophihabitans cynanchi</name>
    <dbReference type="NCBI Taxonomy" id="2944128"/>
    <lineage>
        <taxon>Bacteria</taxon>
        <taxon>Bacillati</taxon>
        <taxon>Actinomycetota</taxon>
        <taxon>Actinomycetes</taxon>
        <taxon>Jatrophihabitantales</taxon>
        <taxon>Jatrophihabitantaceae</taxon>
        <taxon>Jatrophihabitans</taxon>
    </lineage>
</organism>
<dbReference type="EMBL" id="CP097463">
    <property type="protein sequence ID" value="WAX58348.1"/>
    <property type="molecule type" value="Genomic_DNA"/>
</dbReference>